<keyword evidence="4" id="KW-1185">Reference proteome</keyword>
<organism evidence="3 4">
    <name type="scientific">Dentiscutata erythropus</name>
    <dbReference type="NCBI Taxonomy" id="1348616"/>
    <lineage>
        <taxon>Eukaryota</taxon>
        <taxon>Fungi</taxon>
        <taxon>Fungi incertae sedis</taxon>
        <taxon>Mucoromycota</taxon>
        <taxon>Glomeromycotina</taxon>
        <taxon>Glomeromycetes</taxon>
        <taxon>Diversisporales</taxon>
        <taxon>Gigasporaceae</taxon>
        <taxon>Dentiscutata</taxon>
    </lineage>
</organism>
<keyword evidence="1" id="KW-0238">DNA-binding</keyword>
<dbReference type="SMART" id="SM00674">
    <property type="entry name" value="CENPB"/>
    <property type="match status" value="1"/>
</dbReference>
<dbReference type="GO" id="GO:0003677">
    <property type="term" value="F:DNA binding"/>
    <property type="evidence" value="ECO:0007669"/>
    <property type="project" value="UniProtKB-KW"/>
</dbReference>
<name>A0A9N8ZDT5_9GLOM</name>
<sequence>MQKSEFEAVKKNQDLNFRKVRVLESRGHKPLYPSLEQELLKYVQEKHGEGLSVTTSMIENKAKEIAKSQELGDIKASRGWIKWFKRRNNLVQHCQTQVA</sequence>
<dbReference type="SUPFAM" id="SSF46689">
    <property type="entry name" value="Homeodomain-like"/>
    <property type="match status" value="1"/>
</dbReference>
<evidence type="ECO:0000256" key="1">
    <source>
        <dbReference type="ARBA" id="ARBA00023125"/>
    </source>
</evidence>
<evidence type="ECO:0000313" key="3">
    <source>
        <dbReference type="EMBL" id="CAG8482685.1"/>
    </source>
</evidence>
<dbReference type="PROSITE" id="PS51253">
    <property type="entry name" value="HTH_CENPB"/>
    <property type="match status" value="1"/>
</dbReference>
<evidence type="ECO:0000313" key="4">
    <source>
        <dbReference type="Proteomes" id="UP000789405"/>
    </source>
</evidence>
<gene>
    <name evidence="3" type="ORF">DERYTH_LOCUS2008</name>
</gene>
<dbReference type="InterPro" id="IPR006600">
    <property type="entry name" value="HTH_CenpB_DNA-bd_dom"/>
</dbReference>
<dbReference type="Proteomes" id="UP000789405">
    <property type="component" value="Unassembled WGS sequence"/>
</dbReference>
<feature type="domain" description="HTH CENPB-type" evidence="2">
    <location>
        <begin position="23"/>
        <end position="94"/>
    </location>
</feature>
<comment type="caution">
    <text evidence="3">The sequence shown here is derived from an EMBL/GenBank/DDBJ whole genome shotgun (WGS) entry which is preliminary data.</text>
</comment>
<dbReference type="AlphaFoldDB" id="A0A9N8ZDT5"/>
<dbReference type="InterPro" id="IPR009057">
    <property type="entry name" value="Homeodomain-like_sf"/>
</dbReference>
<dbReference type="Pfam" id="PF03221">
    <property type="entry name" value="HTH_Tnp_Tc5"/>
    <property type="match status" value="1"/>
</dbReference>
<dbReference type="Gene3D" id="1.10.10.60">
    <property type="entry name" value="Homeodomain-like"/>
    <property type="match status" value="1"/>
</dbReference>
<reference evidence="3" key="1">
    <citation type="submission" date="2021-06" db="EMBL/GenBank/DDBJ databases">
        <authorList>
            <person name="Kallberg Y."/>
            <person name="Tangrot J."/>
            <person name="Rosling A."/>
        </authorList>
    </citation>
    <scope>NUCLEOTIDE SEQUENCE</scope>
    <source>
        <strain evidence="3">MA453B</strain>
    </source>
</reference>
<dbReference type="OrthoDB" id="6491489at2759"/>
<protein>
    <submittedName>
        <fullName evidence="3">2291_t:CDS:1</fullName>
    </submittedName>
</protein>
<proteinExistence type="predicted"/>
<dbReference type="EMBL" id="CAJVPY010000599">
    <property type="protein sequence ID" value="CAG8482685.1"/>
    <property type="molecule type" value="Genomic_DNA"/>
</dbReference>
<accession>A0A9N8ZDT5</accession>
<evidence type="ECO:0000259" key="2">
    <source>
        <dbReference type="PROSITE" id="PS51253"/>
    </source>
</evidence>